<evidence type="ECO:0000313" key="1">
    <source>
        <dbReference type="EMBL" id="EJK60767.1"/>
    </source>
</evidence>
<organism evidence="1 2">
    <name type="scientific">Thalassiosira oceanica</name>
    <name type="common">Marine diatom</name>
    <dbReference type="NCBI Taxonomy" id="159749"/>
    <lineage>
        <taxon>Eukaryota</taxon>
        <taxon>Sar</taxon>
        <taxon>Stramenopiles</taxon>
        <taxon>Ochrophyta</taxon>
        <taxon>Bacillariophyta</taxon>
        <taxon>Coscinodiscophyceae</taxon>
        <taxon>Thalassiosirophycidae</taxon>
        <taxon>Thalassiosirales</taxon>
        <taxon>Thalassiosiraceae</taxon>
        <taxon>Thalassiosira</taxon>
    </lineage>
</organism>
<proteinExistence type="predicted"/>
<dbReference type="Proteomes" id="UP000266841">
    <property type="component" value="Unassembled WGS sequence"/>
</dbReference>
<name>K0SR28_THAOC</name>
<comment type="caution">
    <text evidence="1">The sequence shown here is derived from an EMBL/GenBank/DDBJ whole genome shotgun (WGS) entry which is preliminary data.</text>
</comment>
<protein>
    <submittedName>
        <fullName evidence="1">Uncharacterized protein</fullName>
    </submittedName>
</protein>
<dbReference type="EMBL" id="AGNL01020703">
    <property type="protein sequence ID" value="EJK60767.1"/>
    <property type="molecule type" value="Genomic_DNA"/>
</dbReference>
<dbReference type="AlphaFoldDB" id="K0SR28"/>
<gene>
    <name evidence="1" type="ORF">THAOC_18825</name>
</gene>
<keyword evidence="2" id="KW-1185">Reference proteome</keyword>
<accession>K0SR28</accession>
<evidence type="ECO:0000313" key="2">
    <source>
        <dbReference type="Proteomes" id="UP000266841"/>
    </source>
</evidence>
<reference evidence="1 2" key="1">
    <citation type="journal article" date="2012" name="Genome Biol.">
        <title>Genome and low-iron response of an oceanic diatom adapted to chronic iron limitation.</title>
        <authorList>
            <person name="Lommer M."/>
            <person name="Specht M."/>
            <person name="Roy A.S."/>
            <person name="Kraemer L."/>
            <person name="Andreson R."/>
            <person name="Gutowska M.A."/>
            <person name="Wolf J."/>
            <person name="Bergner S.V."/>
            <person name="Schilhabel M.B."/>
            <person name="Klostermeier U.C."/>
            <person name="Beiko R.G."/>
            <person name="Rosenstiel P."/>
            <person name="Hippler M."/>
            <person name="Laroche J."/>
        </authorList>
    </citation>
    <scope>NUCLEOTIDE SEQUENCE [LARGE SCALE GENOMIC DNA]</scope>
    <source>
        <strain evidence="1 2">CCMP1005</strain>
    </source>
</reference>
<sequence length="132" mass="14354">MKPRCELTGGASITYRSIAAAVLSRVRVQPTQQPITILPLPVRARSVALQAVIREIKPPDSLEGKGLCLLTFGQAVISLLAVTLLSSVSNHGGASRSYQTVNRRAGVRQVPERPRITWQAARLRRASKYGPE</sequence>